<keyword evidence="2 5" id="KW-0812">Transmembrane</keyword>
<evidence type="ECO:0000256" key="2">
    <source>
        <dbReference type="ARBA" id="ARBA00022692"/>
    </source>
</evidence>
<dbReference type="Gene3D" id="1.20.140.150">
    <property type="match status" value="1"/>
</dbReference>
<evidence type="ECO:0000256" key="5">
    <source>
        <dbReference type="SAM" id="Phobius"/>
    </source>
</evidence>
<dbReference type="Pfam" id="PF13903">
    <property type="entry name" value="Claudin_2"/>
    <property type="match status" value="1"/>
</dbReference>
<sequence>MVINIKKNRQRNESIYWRCWRIECRANLKTNIFDINDPQAIIRIFEHNEHTHESDDTSIYRSETLNALKDAIMEDPTVPIKRVYDRVSRVMNRGGGDRERIPEFHRVRTSMTRARLEQVPAVPHTVDDVSILGGWRETWVGDTFFLHQDNDWGILMFATDEELKCLQKCSEVYIDGTFRTCPRPYEQLYVTIHGNAVSTGGLASFLLLLVFGINRWEELGYDSAVLSKYVNATSNIQVVLSTNPKWFSEFRVQSGSEWTTYYIYNEHNDVWKQCDDLSDAARTELAKRNETKKNCYNFVVEYDEESDTELTSDGKALARLQNSAASCFIVSIIDLVVAAGVGIFAVATKQVTAFMVTGVLYSMAGLFTIFGLAIFHTKNFYEISECHTIRFYPSSTCEARTVTMLWPAPVAWCGVIVCFIACFLWLFLTRALRVIKAKTML</sequence>
<dbReference type="OrthoDB" id="6419888at2759"/>
<organism evidence="6 7">
    <name type="scientific">Mytilus galloprovincialis</name>
    <name type="common">Mediterranean mussel</name>
    <dbReference type="NCBI Taxonomy" id="29158"/>
    <lineage>
        <taxon>Eukaryota</taxon>
        <taxon>Metazoa</taxon>
        <taxon>Spiralia</taxon>
        <taxon>Lophotrochozoa</taxon>
        <taxon>Mollusca</taxon>
        <taxon>Bivalvia</taxon>
        <taxon>Autobranchia</taxon>
        <taxon>Pteriomorphia</taxon>
        <taxon>Mytilida</taxon>
        <taxon>Mytiloidea</taxon>
        <taxon>Mytilidae</taxon>
        <taxon>Mytilinae</taxon>
        <taxon>Mytilus</taxon>
    </lineage>
</organism>
<evidence type="ECO:0008006" key="8">
    <source>
        <dbReference type="Google" id="ProtNLM"/>
    </source>
</evidence>
<feature type="transmembrane region" description="Helical" evidence="5">
    <location>
        <begin position="354"/>
        <end position="375"/>
    </location>
</feature>
<dbReference type="GO" id="GO:0016020">
    <property type="term" value="C:membrane"/>
    <property type="evidence" value="ECO:0007669"/>
    <property type="project" value="UniProtKB-SubCell"/>
</dbReference>
<name>A0A8B6DJ75_MYTGA</name>
<evidence type="ECO:0000313" key="6">
    <source>
        <dbReference type="EMBL" id="VDI19882.1"/>
    </source>
</evidence>
<gene>
    <name evidence="6" type="ORF">MGAL_10B059984</name>
</gene>
<evidence type="ECO:0000256" key="4">
    <source>
        <dbReference type="ARBA" id="ARBA00023136"/>
    </source>
</evidence>
<evidence type="ECO:0000256" key="3">
    <source>
        <dbReference type="ARBA" id="ARBA00022989"/>
    </source>
</evidence>
<reference evidence="6" key="1">
    <citation type="submission" date="2018-11" db="EMBL/GenBank/DDBJ databases">
        <authorList>
            <person name="Alioto T."/>
            <person name="Alioto T."/>
        </authorList>
    </citation>
    <scope>NUCLEOTIDE SEQUENCE</scope>
</reference>
<comment type="caution">
    <text evidence="6">The sequence shown here is derived from an EMBL/GenBank/DDBJ whole genome shotgun (WGS) entry which is preliminary data.</text>
</comment>
<evidence type="ECO:0000256" key="1">
    <source>
        <dbReference type="ARBA" id="ARBA00004141"/>
    </source>
</evidence>
<keyword evidence="3 5" id="KW-1133">Transmembrane helix</keyword>
<proteinExistence type="predicted"/>
<feature type="transmembrane region" description="Helical" evidence="5">
    <location>
        <begin position="328"/>
        <end position="347"/>
    </location>
</feature>
<feature type="transmembrane region" description="Helical" evidence="5">
    <location>
        <begin position="409"/>
        <end position="428"/>
    </location>
</feature>
<evidence type="ECO:0000313" key="7">
    <source>
        <dbReference type="Proteomes" id="UP000596742"/>
    </source>
</evidence>
<dbReference type="InterPro" id="IPR004031">
    <property type="entry name" value="PMP22/EMP/MP20/Claudin"/>
</dbReference>
<dbReference type="Proteomes" id="UP000596742">
    <property type="component" value="Unassembled WGS sequence"/>
</dbReference>
<dbReference type="Gene3D" id="2.20.25.240">
    <property type="match status" value="1"/>
</dbReference>
<dbReference type="AlphaFoldDB" id="A0A8B6DJ75"/>
<dbReference type="EMBL" id="UYJE01003506">
    <property type="protein sequence ID" value="VDI19882.1"/>
    <property type="molecule type" value="Genomic_DNA"/>
</dbReference>
<keyword evidence="7" id="KW-1185">Reference proteome</keyword>
<protein>
    <recommendedName>
        <fullName evidence="8">FLYWCH-type domain-containing protein</fullName>
    </recommendedName>
</protein>
<comment type="subcellular location">
    <subcellularLocation>
        <location evidence="1">Membrane</location>
        <topology evidence="1">Multi-pass membrane protein</topology>
    </subcellularLocation>
</comment>
<keyword evidence="4 5" id="KW-0472">Membrane</keyword>
<accession>A0A8B6DJ75</accession>